<dbReference type="GO" id="GO:0006032">
    <property type="term" value="P:chitin catabolic process"/>
    <property type="evidence" value="ECO:0007669"/>
    <property type="project" value="TreeGrafter"/>
</dbReference>
<dbReference type="PROSITE" id="PS51910">
    <property type="entry name" value="GH18_2"/>
    <property type="match status" value="1"/>
</dbReference>
<dbReference type="Gene3D" id="3.20.20.80">
    <property type="entry name" value="Glycosidases"/>
    <property type="match status" value="1"/>
</dbReference>
<dbReference type="AlphaFoldDB" id="A0AAN6X3I2"/>
<dbReference type="GO" id="GO:0005576">
    <property type="term" value="C:extracellular region"/>
    <property type="evidence" value="ECO:0007669"/>
    <property type="project" value="TreeGrafter"/>
</dbReference>
<proteinExistence type="inferred from homology"/>
<dbReference type="FunFam" id="3.10.50.10:FF:000009">
    <property type="entry name" value="CTS2p putative chitinase"/>
    <property type="match status" value="1"/>
</dbReference>
<gene>
    <name evidence="4" type="ORF">QBC35DRAFT_104832</name>
</gene>
<dbReference type="InterPro" id="IPR050314">
    <property type="entry name" value="Glycosyl_Hydrlase_18"/>
</dbReference>
<dbReference type="SMART" id="SM00636">
    <property type="entry name" value="Glyco_18"/>
    <property type="match status" value="1"/>
</dbReference>
<name>A0AAN6X3I2_9PEZI</name>
<evidence type="ECO:0000259" key="3">
    <source>
        <dbReference type="PROSITE" id="PS51910"/>
    </source>
</evidence>
<dbReference type="InterPro" id="IPR001223">
    <property type="entry name" value="Glyco_hydro18_cat"/>
</dbReference>
<dbReference type="InterPro" id="IPR029070">
    <property type="entry name" value="Chitinase_insertion_sf"/>
</dbReference>
<reference evidence="4" key="2">
    <citation type="submission" date="2023-05" db="EMBL/GenBank/DDBJ databases">
        <authorList>
            <consortium name="Lawrence Berkeley National Laboratory"/>
            <person name="Steindorff A."/>
            <person name="Hensen N."/>
            <person name="Bonometti L."/>
            <person name="Westerberg I."/>
            <person name="Brannstrom I.O."/>
            <person name="Guillou S."/>
            <person name="Cros-Aarteil S."/>
            <person name="Calhoun S."/>
            <person name="Haridas S."/>
            <person name="Kuo A."/>
            <person name="Mondo S."/>
            <person name="Pangilinan J."/>
            <person name="Riley R."/>
            <person name="Labutti K."/>
            <person name="Andreopoulos B."/>
            <person name="Lipzen A."/>
            <person name="Chen C."/>
            <person name="Yanf M."/>
            <person name="Daum C."/>
            <person name="Ng V."/>
            <person name="Clum A."/>
            <person name="Ohm R."/>
            <person name="Martin F."/>
            <person name="Silar P."/>
            <person name="Natvig D."/>
            <person name="Lalanne C."/>
            <person name="Gautier V."/>
            <person name="Ament-Velasquez S.L."/>
            <person name="Kruys A."/>
            <person name="Hutchinson M.I."/>
            <person name="Powell A.J."/>
            <person name="Barry K."/>
            <person name="Miller A.N."/>
            <person name="Grigoriev I.V."/>
            <person name="Debuchy R."/>
            <person name="Gladieux P."/>
            <person name="Thoren M.H."/>
            <person name="Johannesson H."/>
        </authorList>
    </citation>
    <scope>NUCLEOTIDE SEQUENCE</scope>
    <source>
        <strain evidence="4">PSN309</strain>
    </source>
</reference>
<dbReference type="GO" id="GO:0008061">
    <property type="term" value="F:chitin binding"/>
    <property type="evidence" value="ECO:0007669"/>
    <property type="project" value="InterPro"/>
</dbReference>
<dbReference type="SUPFAM" id="SSF54556">
    <property type="entry name" value="Chitinase insertion domain"/>
    <property type="match status" value="1"/>
</dbReference>
<dbReference type="InterPro" id="IPR017853">
    <property type="entry name" value="GH"/>
</dbReference>
<dbReference type="GO" id="GO:0005975">
    <property type="term" value="P:carbohydrate metabolic process"/>
    <property type="evidence" value="ECO:0007669"/>
    <property type="project" value="InterPro"/>
</dbReference>
<protein>
    <recommendedName>
        <fullName evidence="2">chitinase</fullName>
        <ecNumber evidence="2">3.2.1.14</ecNumber>
    </recommendedName>
</protein>
<comment type="similarity">
    <text evidence="1">Belongs to the glycosyl hydrolase 18 family. Chitinase class V subfamily.</text>
</comment>
<dbReference type="Proteomes" id="UP001302126">
    <property type="component" value="Unassembled WGS sequence"/>
</dbReference>
<evidence type="ECO:0000313" key="4">
    <source>
        <dbReference type="EMBL" id="KAK4193398.1"/>
    </source>
</evidence>
<evidence type="ECO:0000313" key="5">
    <source>
        <dbReference type="Proteomes" id="UP001302126"/>
    </source>
</evidence>
<dbReference type="Gene3D" id="3.10.50.10">
    <property type="match status" value="1"/>
</dbReference>
<sequence length="356" mass="38296">MASSSRKARITSASSVMYTNAVYWPNHRVYQGDTPGELNYGCINRVYYAYANVTADGGVFLSDEWADAGVPCDGVQGALGSLMHLKQKYSHLQVVLSIGGGNSTETFPIVASNAVLRDNFGRSARGLVEASGLDGIDVVWEYPCTPQQGNDFLALLATIRLHLPEDRYVLTAALPAAKAVLQNIDLRRAAEYLDAVNLVAYDFFGSWSHRSGHQSQLYSMSKEEPSGASGVQLLMAAGVPGKKILLGIPLFGRSFLHVTGPGHKNRGGGGEDGSFEYNQLPRKGTKEQVDKRAVAAQCVGGDGGFVTYDNPDTVKVKATFCKQKGVGGLFYWNAPSDSKDSKRSLIATGFRTLHSS</sequence>
<feature type="domain" description="GH18" evidence="3">
    <location>
        <begin position="18"/>
        <end position="356"/>
    </location>
</feature>
<dbReference type="PANTHER" id="PTHR11177:SF228">
    <property type="entry name" value="CHITINASE"/>
    <property type="match status" value="1"/>
</dbReference>
<dbReference type="Pfam" id="PF00704">
    <property type="entry name" value="Glyco_hydro_18"/>
    <property type="match status" value="1"/>
</dbReference>
<dbReference type="PANTHER" id="PTHR11177">
    <property type="entry name" value="CHITINASE"/>
    <property type="match status" value="1"/>
</dbReference>
<evidence type="ECO:0000256" key="2">
    <source>
        <dbReference type="ARBA" id="ARBA00012729"/>
    </source>
</evidence>
<dbReference type="InterPro" id="IPR011583">
    <property type="entry name" value="Chitinase_II/V-like_cat"/>
</dbReference>
<comment type="caution">
    <text evidence="4">The sequence shown here is derived from an EMBL/GenBank/DDBJ whole genome shotgun (WGS) entry which is preliminary data.</text>
</comment>
<dbReference type="SUPFAM" id="SSF51445">
    <property type="entry name" value="(Trans)glycosidases"/>
    <property type="match status" value="1"/>
</dbReference>
<dbReference type="EC" id="3.2.1.14" evidence="2"/>
<dbReference type="GO" id="GO:0008843">
    <property type="term" value="F:endochitinase activity"/>
    <property type="evidence" value="ECO:0007669"/>
    <property type="project" value="UniProtKB-EC"/>
</dbReference>
<accession>A0AAN6X3I2</accession>
<evidence type="ECO:0000256" key="1">
    <source>
        <dbReference type="ARBA" id="ARBA00008682"/>
    </source>
</evidence>
<keyword evidence="5" id="KW-1185">Reference proteome</keyword>
<dbReference type="EMBL" id="MU864351">
    <property type="protein sequence ID" value="KAK4193398.1"/>
    <property type="molecule type" value="Genomic_DNA"/>
</dbReference>
<reference evidence="4" key="1">
    <citation type="journal article" date="2023" name="Mol. Phylogenet. Evol.">
        <title>Genome-scale phylogeny and comparative genomics of the fungal order Sordariales.</title>
        <authorList>
            <person name="Hensen N."/>
            <person name="Bonometti L."/>
            <person name="Westerberg I."/>
            <person name="Brannstrom I.O."/>
            <person name="Guillou S."/>
            <person name="Cros-Aarteil S."/>
            <person name="Calhoun S."/>
            <person name="Haridas S."/>
            <person name="Kuo A."/>
            <person name="Mondo S."/>
            <person name="Pangilinan J."/>
            <person name="Riley R."/>
            <person name="LaButti K."/>
            <person name="Andreopoulos B."/>
            <person name="Lipzen A."/>
            <person name="Chen C."/>
            <person name="Yan M."/>
            <person name="Daum C."/>
            <person name="Ng V."/>
            <person name="Clum A."/>
            <person name="Steindorff A."/>
            <person name="Ohm R.A."/>
            <person name="Martin F."/>
            <person name="Silar P."/>
            <person name="Natvig D.O."/>
            <person name="Lalanne C."/>
            <person name="Gautier V."/>
            <person name="Ament-Velasquez S.L."/>
            <person name="Kruys A."/>
            <person name="Hutchinson M.I."/>
            <person name="Powell A.J."/>
            <person name="Barry K."/>
            <person name="Miller A.N."/>
            <person name="Grigoriev I.V."/>
            <person name="Debuchy R."/>
            <person name="Gladieux P."/>
            <person name="Hiltunen Thoren M."/>
            <person name="Johannesson H."/>
        </authorList>
    </citation>
    <scope>NUCLEOTIDE SEQUENCE</scope>
    <source>
        <strain evidence="4">PSN309</strain>
    </source>
</reference>
<organism evidence="4 5">
    <name type="scientific">Podospora australis</name>
    <dbReference type="NCBI Taxonomy" id="1536484"/>
    <lineage>
        <taxon>Eukaryota</taxon>
        <taxon>Fungi</taxon>
        <taxon>Dikarya</taxon>
        <taxon>Ascomycota</taxon>
        <taxon>Pezizomycotina</taxon>
        <taxon>Sordariomycetes</taxon>
        <taxon>Sordariomycetidae</taxon>
        <taxon>Sordariales</taxon>
        <taxon>Podosporaceae</taxon>
        <taxon>Podospora</taxon>
    </lineage>
</organism>